<proteinExistence type="predicted"/>
<comment type="caution">
    <text evidence="2">The sequence shown here is derived from an EMBL/GenBank/DDBJ whole genome shotgun (WGS) entry which is preliminary data.</text>
</comment>
<keyword evidence="3" id="KW-1185">Reference proteome</keyword>
<reference evidence="2 3" key="1">
    <citation type="journal article" date="2015" name="Int. J. Syst. Evol. Microbiol.">
        <title>Aestuariivita atlantica sp. nov., isolated from deep sea sediment of the Atlantic Ocean.</title>
        <authorList>
            <person name="Li G."/>
            <person name="Lai Q."/>
            <person name="Du Y."/>
            <person name="Liu X."/>
            <person name="Sun F."/>
            <person name="Shao Z."/>
        </authorList>
    </citation>
    <scope>NUCLEOTIDE SEQUENCE [LARGE SCALE GENOMIC DNA]</scope>
    <source>
        <strain evidence="2 3">22II-S11-z3</strain>
    </source>
</reference>
<dbReference type="GO" id="GO:0062122">
    <property type="term" value="F:histone H3K37 methyltransferase activity"/>
    <property type="evidence" value="ECO:0007669"/>
    <property type="project" value="InterPro"/>
</dbReference>
<dbReference type="InterPro" id="IPR009207">
    <property type="entry name" value="SET7_MeTrfase"/>
</dbReference>
<protein>
    <recommendedName>
        <fullName evidence="1">SET domain-containing protein</fullName>
    </recommendedName>
</protein>
<dbReference type="Gene3D" id="2.170.270.10">
    <property type="entry name" value="SET domain"/>
    <property type="match status" value="1"/>
</dbReference>
<feature type="domain" description="SET" evidence="1">
    <location>
        <begin position="4"/>
        <end position="116"/>
    </location>
</feature>
<sequence>MTKVKLSVRQIAGKGRGVFTNLPIAAGDVLEQAPALELDAPATDAIAPTTLDNCYFAHPADPEGGLLVLGLSTLLNHSEMPNTQTTAAFDRHSGWTVTLRALRAIPLGEELTRRYACPVWFDPV</sequence>
<name>A0A0L1JJL0_9RHOB</name>
<dbReference type="SUPFAM" id="SSF82199">
    <property type="entry name" value="SET domain"/>
    <property type="match status" value="1"/>
</dbReference>
<evidence type="ECO:0000259" key="1">
    <source>
        <dbReference type="PROSITE" id="PS50280"/>
    </source>
</evidence>
<evidence type="ECO:0000313" key="3">
    <source>
        <dbReference type="Proteomes" id="UP000036938"/>
    </source>
</evidence>
<dbReference type="PROSITE" id="PS50280">
    <property type="entry name" value="SET"/>
    <property type="match status" value="1"/>
</dbReference>
<dbReference type="PIRSF" id="PIRSF022536">
    <property type="entry name" value="A612L_SET"/>
    <property type="match status" value="1"/>
</dbReference>
<accession>A0A0L1JJL0</accession>
<organism evidence="2 3">
    <name type="scientific">Pseudaestuariivita atlantica</name>
    <dbReference type="NCBI Taxonomy" id="1317121"/>
    <lineage>
        <taxon>Bacteria</taxon>
        <taxon>Pseudomonadati</taxon>
        <taxon>Pseudomonadota</taxon>
        <taxon>Alphaproteobacteria</taxon>
        <taxon>Rhodobacterales</taxon>
        <taxon>Paracoccaceae</taxon>
        <taxon>Pseudaestuariivita</taxon>
    </lineage>
</organism>
<dbReference type="InterPro" id="IPR046341">
    <property type="entry name" value="SET_dom_sf"/>
</dbReference>
<dbReference type="EMBL" id="AQQZ01000022">
    <property type="protein sequence ID" value="KNG91934.1"/>
    <property type="molecule type" value="Genomic_DNA"/>
</dbReference>
<gene>
    <name evidence="2" type="ORF">ATO11_20025</name>
</gene>
<dbReference type="Pfam" id="PF00856">
    <property type="entry name" value="SET"/>
    <property type="match status" value="1"/>
</dbReference>
<evidence type="ECO:0000313" key="2">
    <source>
        <dbReference type="EMBL" id="KNG91934.1"/>
    </source>
</evidence>
<dbReference type="STRING" id="1317121.ATO11_20025"/>
<dbReference type="RefSeq" id="WP_050532680.1">
    <property type="nucleotide sequence ID" value="NZ_AQQZ01000022.1"/>
</dbReference>
<dbReference type="OrthoDB" id="8079119at2"/>
<dbReference type="Proteomes" id="UP000036938">
    <property type="component" value="Unassembled WGS sequence"/>
</dbReference>
<dbReference type="InterPro" id="IPR001214">
    <property type="entry name" value="SET_dom"/>
</dbReference>
<dbReference type="AlphaFoldDB" id="A0A0L1JJL0"/>